<gene>
    <name evidence="4" type="ORF">COCSUDRAFT_59156</name>
</gene>
<dbReference type="PANTHER" id="PTHR30566:SF5">
    <property type="entry name" value="MECHANOSENSITIVE ION CHANNEL PROTEIN 1, MITOCHONDRIAL-RELATED"/>
    <property type="match status" value="1"/>
</dbReference>
<feature type="compositionally biased region" description="Low complexity" evidence="1">
    <location>
        <begin position="348"/>
        <end position="361"/>
    </location>
</feature>
<accession>I0Z7L7</accession>
<evidence type="ECO:0000256" key="2">
    <source>
        <dbReference type="SAM" id="Phobius"/>
    </source>
</evidence>
<feature type="transmembrane region" description="Helical" evidence="2">
    <location>
        <begin position="184"/>
        <end position="209"/>
    </location>
</feature>
<dbReference type="GeneID" id="17044646"/>
<dbReference type="STRING" id="574566.I0Z7L7"/>
<evidence type="ECO:0000313" key="4">
    <source>
        <dbReference type="EMBL" id="EIE26636.1"/>
    </source>
</evidence>
<dbReference type="InterPro" id="IPR010920">
    <property type="entry name" value="LSM_dom_sf"/>
</dbReference>
<keyword evidence="5" id="KW-1185">Reference proteome</keyword>
<dbReference type="RefSeq" id="XP_005651180.1">
    <property type="nucleotide sequence ID" value="XM_005651123.1"/>
</dbReference>
<keyword evidence="2" id="KW-0472">Membrane</keyword>
<dbReference type="AlphaFoldDB" id="I0Z7L7"/>
<protein>
    <recommendedName>
        <fullName evidence="3">Mechanosensitive ion channel MscS domain-containing protein</fullName>
    </recommendedName>
</protein>
<feature type="domain" description="Mechanosensitive ion channel MscS" evidence="3">
    <location>
        <begin position="231"/>
        <end position="301"/>
    </location>
</feature>
<dbReference type="OrthoDB" id="2020558at2759"/>
<evidence type="ECO:0000313" key="5">
    <source>
        <dbReference type="Proteomes" id="UP000007264"/>
    </source>
</evidence>
<feature type="compositionally biased region" description="Basic and acidic residues" evidence="1">
    <location>
        <begin position="307"/>
        <end position="316"/>
    </location>
</feature>
<feature type="transmembrane region" description="Helical" evidence="2">
    <location>
        <begin position="104"/>
        <end position="126"/>
    </location>
</feature>
<keyword evidence="2" id="KW-1133">Transmembrane helix</keyword>
<dbReference type="SUPFAM" id="SSF50182">
    <property type="entry name" value="Sm-like ribonucleoproteins"/>
    <property type="match status" value="1"/>
</dbReference>
<dbReference type="KEGG" id="csl:COCSUDRAFT_59156"/>
<dbReference type="GO" id="GO:0016020">
    <property type="term" value="C:membrane"/>
    <property type="evidence" value="ECO:0007669"/>
    <property type="project" value="InterPro"/>
</dbReference>
<dbReference type="EMBL" id="AGSI01000002">
    <property type="protein sequence ID" value="EIE26636.1"/>
    <property type="molecule type" value="Genomic_DNA"/>
</dbReference>
<name>I0Z7L7_COCSC</name>
<evidence type="ECO:0000259" key="3">
    <source>
        <dbReference type="Pfam" id="PF00924"/>
    </source>
</evidence>
<dbReference type="GO" id="GO:0055085">
    <property type="term" value="P:transmembrane transport"/>
    <property type="evidence" value="ECO:0007669"/>
    <property type="project" value="InterPro"/>
</dbReference>
<dbReference type="InterPro" id="IPR006685">
    <property type="entry name" value="MscS_channel_2nd"/>
</dbReference>
<dbReference type="SUPFAM" id="SSF82861">
    <property type="entry name" value="Mechanosensitive channel protein MscS (YggB), transmembrane region"/>
    <property type="match status" value="1"/>
</dbReference>
<dbReference type="Proteomes" id="UP000007264">
    <property type="component" value="Unassembled WGS sequence"/>
</dbReference>
<reference evidence="4 5" key="1">
    <citation type="journal article" date="2012" name="Genome Biol.">
        <title>The genome of the polar eukaryotic microalga coccomyxa subellipsoidea reveals traits of cold adaptation.</title>
        <authorList>
            <person name="Blanc G."/>
            <person name="Agarkova I."/>
            <person name="Grimwood J."/>
            <person name="Kuo A."/>
            <person name="Brueggeman A."/>
            <person name="Dunigan D."/>
            <person name="Gurnon J."/>
            <person name="Ladunga I."/>
            <person name="Lindquist E."/>
            <person name="Lucas S."/>
            <person name="Pangilinan J."/>
            <person name="Proschold T."/>
            <person name="Salamov A."/>
            <person name="Schmutz J."/>
            <person name="Weeks D."/>
            <person name="Yamada T."/>
            <person name="Claverie J.M."/>
            <person name="Grigoriev I."/>
            <person name="Van Etten J."/>
            <person name="Lomsadze A."/>
            <person name="Borodovsky M."/>
        </authorList>
    </citation>
    <scope>NUCLEOTIDE SEQUENCE [LARGE SCALE GENOMIC DNA]</scope>
    <source>
        <strain evidence="4 5">C-169</strain>
    </source>
</reference>
<evidence type="ECO:0000256" key="1">
    <source>
        <dbReference type="SAM" id="MobiDB-lite"/>
    </source>
</evidence>
<sequence>MPSGTNRAMEGLFTAVRTLQIAPVETAKAVQVTVEGTASMVGQAFQSCTETVKAATEESIQQLAESTRNAKDPWGRVQWLWDRPPVKRLRITISMAQWTVRLPALLALIATQVGLVASQFSLPMLAPLLFGTGILLRSIRTNASLIFPRIGVVVVLLWMLWFANSVVQNTAVYLRRQGGLDHRVSGAIITASECAALLAAFVIVLSMLGVNVNALLLPAGVALAFAAKDLSHNFLAGFFLFAVQPFKLGDRVAVSYSTPSAGNRTAWFEGVCEKVDLRYTIVKNGPRRLFVPNSAFLTREFMVVDDPSNKTKRDLGAEEEFEMHGPQPPLEPGMWRIPYFRGGMEGMQQQEHLAQQQQQHAPAGSMKPAKGNEYGRQPAGDHVREAAGPSGEDDTSEGAAGSNSSMQQPQPQQQRSTADVSGPQHAGYYYNYDSSAPGLPQQYWGPSAYPTGYPPPGWTPSMPNR</sequence>
<dbReference type="PANTHER" id="PTHR30566">
    <property type="entry name" value="YNAI-RELATED MECHANOSENSITIVE ION CHANNEL"/>
    <property type="match status" value="1"/>
</dbReference>
<dbReference type="InterPro" id="IPR011014">
    <property type="entry name" value="MscS_channel_TM-2"/>
</dbReference>
<feature type="region of interest" description="Disordered" evidence="1">
    <location>
        <begin position="307"/>
        <end position="465"/>
    </location>
</feature>
<dbReference type="Gene3D" id="1.10.287.1260">
    <property type="match status" value="1"/>
</dbReference>
<feature type="transmembrane region" description="Helical" evidence="2">
    <location>
        <begin position="146"/>
        <end position="163"/>
    </location>
</feature>
<proteinExistence type="predicted"/>
<dbReference type="Pfam" id="PF00924">
    <property type="entry name" value="MS_channel_2nd"/>
    <property type="match status" value="1"/>
</dbReference>
<keyword evidence="2" id="KW-0812">Transmembrane</keyword>
<organism evidence="4 5">
    <name type="scientific">Coccomyxa subellipsoidea (strain C-169)</name>
    <name type="common">Green microalga</name>
    <dbReference type="NCBI Taxonomy" id="574566"/>
    <lineage>
        <taxon>Eukaryota</taxon>
        <taxon>Viridiplantae</taxon>
        <taxon>Chlorophyta</taxon>
        <taxon>core chlorophytes</taxon>
        <taxon>Trebouxiophyceae</taxon>
        <taxon>Trebouxiophyceae incertae sedis</taxon>
        <taxon>Coccomyxaceae</taxon>
        <taxon>Coccomyxa</taxon>
        <taxon>Coccomyxa subellipsoidea</taxon>
    </lineage>
</organism>
<comment type="caution">
    <text evidence="4">The sequence shown here is derived from an EMBL/GenBank/DDBJ whole genome shotgun (WGS) entry which is preliminary data.</text>
</comment>